<keyword evidence="4" id="KW-1185">Reference proteome</keyword>
<dbReference type="PROSITE" id="PS50994">
    <property type="entry name" value="INTEGRASE"/>
    <property type="match status" value="1"/>
</dbReference>
<organism evidence="3 4">
    <name type="scientific">Elysia crispata</name>
    <name type="common">lettuce slug</name>
    <dbReference type="NCBI Taxonomy" id="231223"/>
    <lineage>
        <taxon>Eukaryota</taxon>
        <taxon>Metazoa</taxon>
        <taxon>Spiralia</taxon>
        <taxon>Lophotrochozoa</taxon>
        <taxon>Mollusca</taxon>
        <taxon>Gastropoda</taxon>
        <taxon>Heterobranchia</taxon>
        <taxon>Euthyneura</taxon>
        <taxon>Panpulmonata</taxon>
        <taxon>Sacoglossa</taxon>
        <taxon>Placobranchoidea</taxon>
        <taxon>Plakobranchidae</taxon>
        <taxon>Elysia</taxon>
    </lineage>
</organism>
<accession>A0AAE0XYT8</accession>
<dbReference type="Proteomes" id="UP001283361">
    <property type="component" value="Unassembled WGS sequence"/>
</dbReference>
<dbReference type="PANTHER" id="PTHR37984:SF11">
    <property type="entry name" value="INTEGRASE CATALYTIC DOMAIN-CONTAINING PROTEIN"/>
    <property type="match status" value="1"/>
</dbReference>
<evidence type="ECO:0000259" key="2">
    <source>
        <dbReference type="PROSITE" id="PS50994"/>
    </source>
</evidence>
<name>A0AAE0XYT8_9GAST</name>
<comment type="caution">
    <text evidence="3">The sequence shown here is derived from an EMBL/GenBank/DDBJ whole genome shotgun (WGS) entry which is preliminary data.</text>
</comment>
<dbReference type="EMBL" id="JAWDGP010007321">
    <property type="protein sequence ID" value="KAK3726175.1"/>
    <property type="molecule type" value="Genomic_DNA"/>
</dbReference>
<feature type="compositionally biased region" description="Polar residues" evidence="1">
    <location>
        <begin position="269"/>
        <end position="278"/>
    </location>
</feature>
<dbReference type="AlphaFoldDB" id="A0AAE0XYT8"/>
<feature type="region of interest" description="Disordered" evidence="1">
    <location>
        <begin position="257"/>
        <end position="332"/>
    </location>
</feature>
<dbReference type="InterPro" id="IPR036397">
    <property type="entry name" value="RNaseH_sf"/>
</dbReference>
<sequence length="332" mass="37816">MKTKQLIRQKIWFPGVDAKIEDKIKNCISCQSCTQTNTQEPLKMSPCPDSPWLEVSVDFYGPTPKGDYLLVIVDDFSRFPIVEFTSSTSAKSTIPILDKVFSEYGIPATLRSDNGPPFNSHEFSAFAKNLGFTHRKITPLWPKANGICERFMRNIGKVLKTSHIENKAFKQELYSFLRNYRQTPHSTTGQAPSLLMFGRQTRSKLPTTSTTPSHNQQTLYDLTKLTDSFQKQKMKNYADKNSKPSNINIDQDFHEEMESDPDLQIQEPDPTSNSNFMESSKLPVELPCSPHEEARQPALPVEPLRPKRVPHTNAPYTTKSGRVVRKPNKYND</sequence>
<dbReference type="Pfam" id="PF00665">
    <property type="entry name" value="rve"/>
    <property type="match status" value="1"/>
</dbReference>
<dbReference type="InterPro" id="IPR012337">
    <property type="entry name" value="RNaseH-like_sf"/>
</dbReference>
<dbReference type="Pfam" id="PF17921">
    <property type="entry name" value="Integrase_H2C2"/>
    <property type="match status" value="1"/>
</dbReference>
<dbReference type="PANTHER" id="PTHR37984">
    <property type="entry name" value="PROTEIN CBG26694"/>
    <property type="match status" value="1"/>
</dbReference>
<evidence type="ECO:0000313" key="4">
    <source>
        <dbReference type="Proteomes" id="UP001283361"/>
    </source>
</evidence>
<dbReference type="InterPro" id="IPR050951">
    <property type="entry name" value="Retrovirus_Pol_polyprotein"/>
</dbReference>
<dbReference type="GO" id="GO:0015074">
    <property type="term" value="P:DNA integration"/>
    <property type="evidence" value="ECO:0007669"/>
    <property type="project" value="InterPro"/>
</dbReference>
<dbReference type="FunFam" id="3.30.420.10:FF:000063">
    <property type="entry name" value="Retrovirus-related Pol polyprotein from transposon 297-like Protein"/>
    <property type="match status" value="1"/>
</dbReference>
<feature type="domain" description="Integrase catalytic" evidence="2">
    <location>
        <begin position="47"/>
        <end position="200"/>
    </location>
</feature>
<proteinExistence type="predicted"/>
<dbReference type="SUPFAM" id="SSF53098">
    <property type="entry name" value="Ribonuclease H-like"/>
    <property type="match status" value="1"/>
</dbReference>
<gene>
    <name evidence="3" type="ORF">RRG08_031502</name>
</gene>
<dbReference type="GO" id="GO:0003676">
    <property type="term" value="F:nucleic acid binding"/>
    <property type="evidence" value="ECO:0007669"/>
    <property type="project" value="InterPro"/>
</dbReference>
<dbReference type="Gene3D" id="3.30.420.10">
    <property type="entry name" value="Ribonuclease H-like superfamily/Ribonuclease H"/>
    <property type="match status" value="1"/>
</dbReference>
<protein>
    <recommendedName>
        <fullName evidence="2">Integrase catalytic domain-containing protein</fullName>
    </recommendedName>
</protein>
<dbReference type="InterPro" id="IPR001584">
    <property type="entry name" value="Integrase_cat-core"/>
</dbReference>
<feature type="compositionally biased region" description="Basic residues" evidence="1">
    <location>
        <begin position="322"/>
        <end position="332"/>
    </location>
</feature>
<evidence type="ECO:0000256" key="1">
    <source>
        <dbReference type="SAM" id="MobiDB-lite"/>
    </source>
</evidence>
<reference evidence="3" key="1">
    <citation type="journal article" date="2023" name="G3 (Bethesda)">
        <title>A reference genome for the long-term kleptoplast-retaining sea slug Elysia crispata morphotype clarki.</title>
        <authorList>
            <person name="Eastman K.E."/>
            <person name="Pendleton A.L."/>
            <person name="Shaikh M.A."/>
            <person name="Suttiyut T."/>
            <person name="Ogas R."/>
            <person name="Tomko P."/>
            <person name="Gavelis G."/>
            <person name="Widhalm J.R."/>
            <person name="Wisecaver J.H."/>
        </authorList>
    </citation>
    <scope>NUCLEOTIDE SEQUENCE</scope>
    <source>
        <strain evidence="3">ECLA1</strain>
    </source>
</reference>
<evidence type="ECO:0000313" key="3">
    <source>
        <dbReference type="EMBL" id="KAK3726175.1"/>
    </source>
</evidence>
<dbReference type="InterPro" id="IPR041588">
    <property type="entry name" value="Integrase_H2C2"/>
</dbReference>